<gene>
    <name evidence="1" type="ORF">HY57_13520</name>
</gene>
<dbReference type="AlphaFoldDB" id="A0A075K1G7"/>
<dbReference type="Pfam" id="PF07505">
    <property type="entry name" value="DUF5131"/>
    <property type="match status" value="1"/>
</dbReference>
<dbReference type="OrthoDB" id="9787478at2"/>
<dbReference type="PATRIC" id="fig|1217721.7.peg.2789"/>
<proteinExistence type="predicted"/>
<dbReference type="RefSeq" id="WP_026034322.1">
    <property type="nucleotide sequence ID" value="NZ_ALOY01000184.1"/>
</dbReference>
<evidence type="ECO:0000313" key="2">
    <source>
        <dbReference type="Proteomes" id="UP000027987"/>
    </source>
</evidence>
<dbReference type="Proteomes" id="UP000027987">
    <property type="component" value="Chromosome"/>
</dbReference>
<evidence type="ECO:0000313" key="1">
    <source>
        <dbReference type="EMBL" id="AIF48201.1"/>
    </source>
</evidence>
<dbReference type="KEGG" id="dja:HY57_13520"/>
<name>A0A075K1G7_9GAMM</name>
<sequence length="249" mass="28341">MATTSKIEWTEQTWNPIVGCTKLSAGCKHCYAETLARRLQAMGTPGYENGFALTLLPGRLEEPLRRKKPTVYFVNSMSDLFHEKVPDVYIEQIVDVMARTPRHSYQLLTKRAARMARFFKNRPVPENVWLGVSVENRRHGVPRIDHLRGIAARIRFLSVEPLLEDVGPLNLRDIHWVIVGGESGPKARPMAPAWAEAVRVQCKKQKVAFFFKQWGGWGADGKRRAKAKNGRLLNGRTWDEMPATLHSWG</sequence>
<reference evidence="1 2" key="1">
    <citation type="submission" date="2014-07" db="EMBL/GenBank/DDBJ databases">
        <title>Complete Genome Sequence of Dyella japonica Strain A8 Isolated from Malaysian Tropical Soil.</title>
        <authorList>
            <person name="Hui R.K.H."/>
            <person name="Chen J.-W."/>
            <person name="Chan K.-G."/>
            <person name="Leung F.C.C."/>
        </authorList>
    </citation>
    <scope>NUCLEOTIDE SEQUENCE [LARGE SCALE GENOMIC DNA]</scope>
    <source>
        <strain evidence="1 2">A8</strain>
    </source>
</reference>
<keyword evidence="2" id="KW-1185">Reference proteome</keyword>
<dbReference type="InterPro" id="IPR011101">
    <property type="entry name" value="DUF5131"/>
</dbReference>
<accession>A0A075K1G7</accession>
<dbReference type="HOGENOM" id="CLU_054184_0_1_6"/>
<organism evidence="1 2">
    <name type="scientific">Dyella japonica A8</name>
    <dbReference type="NCBI Taxonomy" id="1217721"/>
    <lineage>
        <taxon>Bacteria</taxon>
        <taxon>Pseudomonadati</taxon>
        <taxon>Pseudomonadota</taxon>
        <taxon>Gammaproteobacteria</taxon>
        <taxon>Lysobacterales</taxon>
        <taxon>Rhodanobacteraceae</taxon>
        <taxon>Dyella</taxon>
    </lineage>
</organism>
<dbReference type="STRING" id="1217721.HY57_13520"/>
<protein>
    <submittedName>
        <fullName evidence="1">Uncharacterized protein</fullName>
    </submittedName>
</protein>
<dbReference type="EMBL" id="CP008884">
    <property type="protein sequence ID" value="AIF48201.1"/>
    <property type="molecule type" value="Genomic_DNA"/>
</dbReference>